<reference evidence="4" key="1">
    <citation type="journal article" date="2019" name="Int. J. Syst. Evol. Microbiol.">
        <title>The Global Catalogue of Microorganisms (GCM) 10K type strain sequencing project: providing services to taxonomists for standard genome sequencing and annotation.</title>
        <authorList>
            <consortium name="The Broad Institute Genomics Platform"/>
            <consortium name="The Broad Institute Genome Sequencing Center for Infectious Disease"/>
            <person name="Wu L."/>
            <person name="Ma J."/>
        </authorList>
    </citation>
    <scope>NUCLEOTIDE SEQUENCE [LARGE SCALE GENOMIC DNA]</scope>
    <source>
        <strain evidence="4">CGMCC 1.9106</strain>
    </source>
</reference>
<dbReference type="PANTHER" id="PTHR42733:SF12">
    <property type="entry name" value="PROTEINASE"/>
    <property type="match status" value="1"/>
</dbReference>
<dbReference type="SUPFAM" id="SSF52317">
    <property type="entry name" value="Class I glutamine amidotransferase-like"/>
    <property type="match status" value="1"/>
</dbReference>
<dbReference type="InterPro" id="IPR006286">
    <property type="entry name" value="C56_PfpI-like"/>
</dbReference>
<dbReference type="Proteomes" id="UP001596392">
    <property type="component" value="Unassembled WGS sequence"/>
</dbReference>
<dbReference type="Gene3D" id="3.40.50.880">
    <property type="match status" value="1"/>
</dbReference>
<proteinExistence type="inferred from homology"/>
<organism evidence="3 4">
    <name type="scientific">Catellatospora aurea</name>
    <dbReference type="NCBI Taxonomy" id="1337874"/>
    <lineage>
        <taxon>Bacteria</taxon>
        <taxon>Bacillati</taxon>
        <taxon>Actinomycetota</taxon>
        <taxon>Actinomycetes</taxon>
        <taxon>Micromonosporales</taxon>
        <taxon>Micromonosporaceae</taxon>
        <taxon>Catellatospora</taxon>
    </lineage>
</organism>
<dbReference type="RefSeq" id="WP_376809722.1">
    <property type="nucleotide sequence ID" value="NZ_JBHTAC010000047.1"/>
</dbReference>
<evidence type="ECO:0000256" key="1">
    <source>
        <dbReference type="ARBA" id="ARBA00008542"/>
    </source>
</evidence>
<feature type="domain" description="DJ-1/PfpI" evidence="2">
    <location>
        <begin position="7"/>
        <end position="177"/>
    </location>
</feature>
<gene>
    <name evidence="3" type="ORF">ACFQO7_31080</name>
</gene>
<evidence type="ECO:0000313" key="3">
    <source>
        <dbReference type="EMBL" id="MFC7246944.1"/>
    </source>
</evidence>
<dbReference type="InterPro" id="IPR002818">
    <property type="entry name" value="DJ-1/PfpI"/>
</dbReference>
<dbReference type="Pfam" id="PF01965">
    <property type="entry name" value="DJ-1_PfpI"/>
    <property type="match status" value="1"/>
</dbReference>
<dbReference type="InterPro" id="IPR029062">
    <property type="entry name" value="Class_I_gatase-like"/>
</dbReference>
<sequence length="181" mass="19351">MSGEPAVAFLVSREGIEQVELTEPWRAVEQVGATPRLLSPEPGKVQAYRHLEPADTFAVDEVADDADPAAFAALVLPGGVANGDLLRWQEPAREFVRGFLATGGPVAVICHGGWILIDVNAVSGRTITSWPSMAADFRNAGAEWTDQELAVCTNGLFPLISSRKPDDLPAFCTQLVASLPR</sequence>
<dbReference type="PANTHER" id="PTHR42733">
    <property type="entry name" value="DJ-1 PROTEIN"/>
    <property type="match status" value="1"/>
</dbReference>
<accession>A0ABW2H456</accession>
<name>A0ABW2H456_9ACTN</name>
<keyword evidence="4" id="KW-1185">Reference proteome</keyword>
<comment type="caution">
    <text evidence="3">The sequence shown here is derived from an EMBL/GenBank/DDBJ whole genome shotgun (WGS) entry which is preliminary data.</text>
</comment>
<comment type="similarity">
    <text evidence="1">Belongs to the peptidase C56 family.</text>
</comment>
<evidence type="ECO:0000313" key="4">
    <source>
        <dbReference type="Proteomes" id="UP001596392"/>
    </source>
</evidence>
<dbReference type="PROSITE" id="PS51276">
    <property type="entry name" value="PEPTIDASE_C56_PFPI"/>
    <property type="match status" value="1"/>
</dbReference>
<dbReference type="EMBL" id="JBHTAC010000047">
    <property type="protein sequence ID" value="MFC7246944.1"/>
    <property type="molecule type" value="Genomic_DNA"/>
</dbReference>
<evidence type="ECO:0000259" key="2">
    <source>
        <dbReference type="Pfam" id="PF01965"/>
    </source>
</evidence>
<protein>
    <submittedName>
        <fullName evidence="3">DJ-1/PfpI family protein</fullName>
    </submittedName>
</protein>